<reference evidence="2 3" key="1">
    <citation type="journal article" date="2012" name="Front. Microbiol.">
        <title>Draft Genome Sequence of the Virulent Strain 01-B526 of the Fish Pathogen Aeromonas salmonicida.</title>
        <authorList>
            <person name="Charette S.J."/>
            <person name="Brochu F."/>
            <person name="Boyle B."/>
            <person name="Filion G."/>
            <person name="Tanaka K.H."/>
            <person name="Derome N."/>
        </authorList>
    </citation>
    <scope>NUCLEOTIDE SEQUENCE [LARGE SCALE GENOMIC DNA]</scope>
    <source>
        <strain evidence="2 3">P11</strain>
    </source>
</reference>
<keyword evidence="3" id="KW-1185">Reference proteome</keyword>
<keyword evidence="1" id="KW-0812">Transmembrane</keyword>
<organism evidence="2 3">
    <name type="scientific">Clostridium ragsdalei P11</name>
    <dbReference type="NCBI Taxonomy" id="1353534"/>
    <lineage>
        <taxon>Bacteria</taxon>
        <taxon>Bacillati</taxon>
        <taxon>Bacillota</taxon>
        <taxon>Clostridia</taxon>
        <taxon>Eubacteriales</taxon>
        <taxon>Clostridiaceae</taxon>
        <taxon>Clostridium</taxon>
    </lineage>
</organism>
<sequence>MEDLVKASIGAFIFYILIIIIIFLLTRAFWCWYWKINKRVQILGSIDQRLADIQRLLAQGNTVNAVMTDEISNIASGVNSNKVAQQTIDDDEDLPEL</sequence>
<dbReference type="RefSeq" id="WP_065077992.1">
    <property type="nucleotide sequence ID" value="NZ_LROS01000015.1"/>
</dbReference>
<dbReference type="AlphaFoldDB" id="A0A1A6AVN1"/>
<evidence type="ECO:0000313" key="2">
    <source>
        <dbReference type="EMBL" id="OBR94146.1"/>
    </source>
</evidence>
<name>A0A1A6AVN1_9CLOT</name>
<keyword evidence="1" id="KW-0472">Membrane</keyword>
<dbReference type="EMBL" id="LROS01000015">
    <property type="protein sequence ID" value="OBR94146.1"/>
    <property type="molecule type" value="Genomic_DNA"/>
</dbReference>
<comment type="caution">
    <text evidence="2">The sequence shown here is derived from an EMBL/GenBank/DDBJ whole genome shotgun (WGS) entry which is preliminary data.</text>
</comment>
<gene>
    <name evidence="2" type="ORF">CLRAG_16860</name>
</gene>
<keyword evidence="1" id="KW-1133">Transmembrane helix</keyword>
<feature type="transmembrane region" description="Helical" evidence="1">
    <location>
        <begin position="12"/>
        <end position="33"/>
    </location>
</feature>
<evidence type="ECO:0000313" key="3">
    <source>
        <dbReference type="Proteomes" id="UP000093954"/>
    </source>
</evidence>
<dbReference type="PATRIC" id="fig|1353534.3.peg.1722"/>
<accession>A0A1A6AVN1</accession>
<proteinExistence type="predicted"/>
<evidence type="ECO:0000256" key="1">
    <source>
        <dbReference type="SAM" id="Phobius"/>
    </source>
</evidence>
<protein>
    <submittedName>
        <fullName evidence="2">Uncharacterized protein</fullName>
    </submittedName>
</protein>
<dbReference type="Proteomes" id="UP000093954">
    <property type="component" value="Unassembled WGS sequence"/>
</dbReference>